<dbReference type="Proteomes" id="UP000309997">
    <property type="component" value="Unassembled WGS sequence"/>
</dbReference>
<evidence type="ECO:0000313" key="2">
    <source>
        <dbReference type="Proteomes" id="UP000309997"/>
    </source>
</evidence>
<evidence type="ECO:0000313" key="1">
    <source>
        <dbReference type="EMBL" id="KAL3583110.1"/>
    </source>
</evidence>
<organism evidence="1 2">
    <name type="scientific">Populus alba</name>
    <name type="common">White poplar</name>
    <dbReference type="NCBI Taxonomy" id="43335"/>
    <lineage>
        <taxon>Eukaryota</taxon>
        <taxon>Viridiplantae</taxon>
        <taxon>Streptophyta</taxon>
        <taxon>Embryophyta</taxon>
        <taxon>Tracheophyta</taxon>
        <taxon>Spermatophyta</taxon>
        <taxon>Magnoliopsida</taxon>
        <taxon>eudicotyledons</taxon>
        <taxon>Gunneridae</taxon>
        <taxon>Pentapetalae</taxon>
        <taxon>rosids</taxon>
        <taxon>fabids</taxon>
        <taxon>Malpighiales</taxon>
        <taxon>Salicaceae</taxon>
        <taxon>Saliceae</taxon>
        <taxon>Populus</taxon>
    </lineage>
</organism>
<sequence length="311" mass="32502">MVTSGSSPDKFLILAEDGSSPQPVASSPSTPDHVLVEDCSDEDDYEDEIVDYSTSGCPTVTPSTGNNLDAAFNSASRVLPLNGPGHSAFPVTTSTKRSSPPVTALPQTSPGLVEVDHSSPTEVPNVISSPTACPHSGAPQPPAPVEKWRDLFATNRSTTTGSSQHAQQTLDPLQAEVEAVTGGWEVVKRKKSNARHKETSGPAAPQRVTSRDKEVACSNKGKEVACSMDVRVRGDESIAHPNISNEGRSAPAALSSGDTRPIIIHEKEPAGASTSRTNPNVVSVGIVNNRGKRRSSSRGSGGRVLPSSTNI</sequence>
<keyword evidence="2" id="KW-1185">Reference proteome</keyword>
<reference evidence="1 2" key="1">
    <citation type="journal article" date="2024" name="Plant Biotechnol. J.">
        <title>Genome and CRISPR/Cas9 system of a widespread forest tree (Populus alba) in the world.</title>
        <authorList>
            <person name="Liu Y.J."/>
            <person name="Jiang P.F."/>
            <person name="Han X.M."/>
            <person name="Li X.Y."/>
            <person name="Wang H.M."/>
            <person name="Wang Y.J."/>
            <person name="Wang X.X."/>
            <person name="Zeng Q.Y."/>
        </authorList>
    </citation>
    <scope>NUCLEOTIDE SEQUENCE [LARGE SCALE GENOMIC DNA]</scope>
    <source>
        <strain evidence="2">cv. PAL-ZL1</strain>
    </source>
</reference>
<accession>A0ACC4BXI9</accession>
<protein>
    <submittedName>
        <fullName evidence="1">Uncharacterized protein</fullName>
    </submittedName>
</protein>
<name>A0ACC4BXI9_POPAL</name>
<comment type="caution">
    <text evidence="1">The sequence shown here is derived from an EMBL/GenBank/DDBJ whole genome shotgun (WGS) entry which is preliminary data.</text>
</comment>
<gene>
    <name evidence="1" type="ORF">D5086_017442</name>
</gene>
<dbReference type="EMBL" id="RCHU02000008">
    <property type="protein sequence ID" value="KAL3583110.1"/>
    <property type="molecule type" value="Genomic_DNA"/>
</dbReference>
<proteinExistence type="predicted"/>